<dbReference type="AlphaFoldDB" id="A0A6L2M5W0"/>
<evidence type="ECO:0000313" key="2">
    <source>
        <dbReference type="EMBL" id="GEU69358.1"/>
    </source>
</evidence>
<dbReference type="EMBL" id="BKCJ010005920">
    <property type="protein sequence ID" value="GEU69358.1"/>
    <property type="molecule type" value="Genomic_DNA"/>
</dbReference>
<feature type="compositionally biased region" description="Basic and acidic residues" evidence="1">
    <location>
        <begin position="55"/>
        <end position="69"/>
    </location>
</feature>
<protein>
    <submittedName>
        <fullName evidence="2">Uncharacterized protein</fullName>
    </submittedName>
</protein>
<feature type="compositionally biased region" description="Basic and acidic residues" evidence="1">
    <location>
        <begin position="7"/>
        <end position="38"/>
    </location>
</feature>
<gene>
    <name evidence="2" type="ORF">Tci_041336</name>
</gene>
<evidence type="ECO:0000256" key="1">
    <source>
        <dbReference type="SAM" id="MobiDB-lite"/>
    </source>
</evidence>
<feature type="region of interest" description="Disordered" evidence="1">
    <location>
        <begin position="1"/>
        <end position="77"/>
    </location>
</feature>
<accession>A0A6L2M5W0</accession>
<sequence length="166" mass="18633">MSSVKKSIAERARHQRQYDKRVNERHMQTNDGKVDLSKALDVGLAVTKSSGTKSGKHDTRSRSRNDTHTNIRPVNDQEPLVEKALNLLNKGLLVQREAMEAAKRRRSMLDYRSQQLSKGSSEGSGIIPEVGPYKTEGSCKDGDRCNTLKLGRSRIWISGACYFNDQ</sequence>
<organism evidence="2">
    <name type="scientific">Tanacetum cinerariifolium</name>
    <name type="common">Dalmatian daisy</name>
    <name type="synonym">Chrysanthemum cinerariifolium</name>
    <dbReference type="NCBI Taxonomy" id="118510"/>
    <lineage>
        <taxon>Eukaryota</taxon>
        <taxon>Viridiplantae</taxon>
        <taxon>Streptophyta</taxon>
        <taxon>Embryophyta</taxon>
        <taxon>Tracheophyta</taxon>
        <taxon>Spermatophyta</taxon>
        <taxon>Magnoliopsida</taxon>
        <taxon>eudicotyledons</taxon>
        <taxon>Gunneridae</taxon>
        <taxon>Pentapetalae</taxon>
        <taxon>asterids</taxon>
        <taxon>campanulids</taxon>
        <taxon>Asterales</taxon>
        <taxon>Asteraceae</taxon>
        <taxon>Asteroideae</taxon>
        <taxon>Anthemideae</taxon>
        <taxon>Anthemidinae</taxon>
        <taxon>Tanacetum</taxon>
    </lineage>
</organism>
<comment type="caution">
    <text evidence="2">The sequence shown here is derived from an EMBL/GenBank/DDBJ whole genome shotgun (WGS) entry which is preliminary data.</text>
</comment>
<name>A0A6L2M5W0_TANCI</name>
<reference evidence="2" key="1">
    <citation type="journal article" date="2019" name="Sci. Rep.">
        <title>Draft genome of Tanacetum cinerariifolium, the natural source of mosquito coil.</title>
        <authorList>
            <person name="Yamashiro T."/>
            <person name="Shiraishi A."/>
            <person name="Satake H."/>
            <person name="Nakayama K."/>
        </authorList>
    </citation>
    <scope>NUCLEOTIDE SEQUENCE</scope>
</reference>
<proteinExistence type="predicted"/>